<dbReference type="AlphaFoldDB" id="X0XVQ0"/>
<dbReference type="InterPro" id="IPR032534">
    <property type="entry name" value="EcxA_zinc-bd"/>
</dbReference>
<feature type="non-terminal residue" evidence="2">
    <location>
        <position position="199"/>
    </location>
</feature>
<protein>
    <recommendedName>
        <fullName evidence="1">EcxA zinc-binding domain-containing protein</fullName>
    </recommendedName>
</protein>
<gene>
    <name evidence="2" type="ORF">S01H1_82083</name>
</gene>
<dbReference type="PANTHER" id="PTHR38478:SF1">
    <property type="entry name" value="ZINC DEPENDENT METALLOPROTEASE DOMAIN LIPOPROTEIN"/>
    <property type="match status" value="1"/>
</dbReference>
<dbReference type="EMBL" id="BARS01055616">
    <property type="protein sequence ID" value="GAG47399.1"/>
    <property type="molecule type" value="Genomic_DNA"/>
</dbReference>
<name>X0XVQ0_9ZZZZ</name>
<evidence type="ECO:0000313" key="2">
    <source>
        <dbReference type="EMBL" id="GAG47399.1"/>
    </source>
</evidence>
<accession>X0XVQ0</accession>
<proteinExistence type="predicted"/>
<feature type="non-terminal residue" evidence="2">
    <location>
        <position position="1"/>
    </location>
</feature>
<dbReference type="Pfam" id="PF16313">
    <property type="entry name" value="DUF4953"/>
    <property type="match status" value="1"/>
</dbReference>
<reference evidence="2" key="1">
    <citation type="journal article" date="2014" name="Front. Microbiol.">
        <title>High frequency of phylogenetically diverse reductive dehalogenase-homologous genes in deep subseafloor sedimentary metagenomes.</title>
        <authorList>
            <person name="Kawai M."/>
            <person name="Futagami T."/>
            <person name="Toyoda A."/>
            <person name="Takaki Y."/>
            <person name="Nishi S."/>
            <person name="Hori S."/>
            <person name="Arai W."/>
            <person name="Tsubouchi T."/>
            <person name="Morono Y."/>
            <person name="Uchiyama I."/>
            <person name="Ito T."/>
            <person name="Fujiyama A."/>
            <person name="Inagaki F."/>
            <person name="Takami H."/>
        </authorList>
    </citation>
    <scope>NUCLEOTIDE SEQUENCE</scope>
    <source>
        <strain evidence="2">Expedition CK06-06</strain>
    </source>
</reference>
<organism evidence="2">
    <name type="scientific">marine sediment metagenome</name>
    <dbReference type="NCBI Taxonomy" id="412755"/>
    <lineage>
        <taxon>unclassified sequences</taxon>
        <taxon>metagenomes</taxon>
        <taxon>ecological metagenomes</taxon>
    </lineage>
</organism>
<comment type="caution">
    <text evidence="2">The sequence shown here is derived from an EMBL/GenBank/DDBJ whole genome shotgun (WGS) entry which is preliminary data.</text>
</comment>
<sequence length="199" mass="22677">VSPQGKKQGDYFNLVCGPYDYWVIEYAYKPLPGGTKKEVAALKKIASRCTKPELQYANDEDARGLAPDPLVNMFDLSKDPIEFAGRRLELIGQVLPGLVDRMTEPGDSYERVRQAFVIILREHGRAMHFVARFIGGVHVYRDHKGDTDARPPFVPTDPKKQREALTFLEKNVLGPEAFRIPPKLYDFLAPHHWSQWGKK</sequence>
<feature type="domain" description="EcxA zinc-binding" evidence="1">
    <location>
        <begin position="3"/>
        <end position="188"/>
    </location>
</feature>
<dbReference type="PANTHER" id="PTHR38478">
    <property type="entry name" value="PEPTIDASE M1A AND M12B"/>
    <property type="match status" value="1"/>
</dbReference>
<evidence type="ECO:0000259" key="1">
    <source>
        <dbReference type="Pfam" id="PF16313"/>
    </source>
</evidence>